<name>A0A6S6THB5_9BACT</name>
<dbReference type="Pfam" id="PF04832">
    <property type="entry name" value="SOUL"/>
    <property type="match status" value="2"/>
</dbReference>
<dbReference type="EMBL" id="CACVAR010000237">
    <property type="protein sequence ID" value="CAA6814288.1"/>
    <property type="molecule type" value="Genomic_DNA"/>
</dbReference>
<dbReference type="InterPro" id="IPR011256">
    <property type="entry name" value="Reg_factor_effector_dom_sf"/>
</dbReference>
<evidence type="ECO:0000313" key="1">
    <source>
        <dbReference type="EMBL" id="CAA6814288.1"/>
    </source>
</evidence>
<proteinExistence type="predicted"/>
<dbReference type="PANTHER" id="PTHR11220:SF1">
    <property type="entry name" value="HEME-BINDING PROTEIN 2"/>
    <property type="match status" value="1"/>
</dbReference>
<dbReference type="PANTHER" id="PTHR11220">
    <property type="entry name" value="HEME-BINDING PROTEIN-RELATED"/>
    <property type="match status" value="1"/>
</dbReference>
<protein>
    <submittedName>
        <fullName evidence="1">Heme-binding protein</fullName>
    </submittedName>
</protein>
<dbReference type="AlphaFoldDB" id="A0A6S6THB5"/>
<dbReference type="SUPFAM" id="SSF55136">
    <property type="entry name" value="Probable bacterial effector-binding domain"/>
    <property type="match status" value="2"/>
</dbReference>
<dbReference type="InterPro" id="IPR006917">
    <property type="entry name" value="SOUL_heme-bd"/>
</dbReference>
<reference evidence="1" key="1">
    <citation type="submission" date="2020-01" db="EMBL/GenBank/DDBJ databases">
        <authorList>
            <person name="Meier V. D."/>
            <person name="Meier V D."/>
        </authorList>
    </citation>
    <scope>NUCLEOTIDE SEQUENCE</scope>
    <source>
        <strain evidence="1">HLG_WM_MAG_03</strain>
    </source>
</reference>
<dbReference type="Gene3D" id="3.20.80.10">
    <property type="entry name" value="Regulatory factor, effector binding domain"/>
    <property type="match status" value="2"/>
</dbReference>
<accession>A0A6S6THB5</accession>
<organism evidence="1">
    <name type="scientific">uncultured Sulfurovum sp</name>
    <dbReference type="NCBI Taxonomy" id="269237"/>
    <lineage>
        <taxon>Bacteria</taxon>
        <taxon>Pseudomonadati</taxon>
        <taxon>Campylobacterota</taxon>
        <taxon>Epsilonproteobacteria</taxon>
        <taxon>Campylobacterales</taxon>
        <taxon>Sulfurovaceae</taxon>
        <taxon>Sulfurovum</taxon>
        <taxon>environmental samples</taxon>
    </lineage>
</organism>
<sequence>EVIEKNDEFEIRNYSTYLVAQTKVTGEPDEMGKKAFKILFNYISGENQQRSEIKMTTPVLQEDTKQEGQKIAMTAPVIEEVDKNNTKSSTFSFVMPQHFTLETLPVPLDQRISIKEITEKTMAVRQYSGT</sequence>
<gene>
    <name evidence="1" type="ORF">HELGO_WM44044</name>
</gene>
<feature type="non-terminal residue" evidence="1">
    <location>
        <position position="1"/>
    </location>
</feature>